<dbReference type="RefSeq" id="WP_121835990.1">
    <property type="nucleotide sequence ID" value="NZ_CP163513.1"/>
</dbReference>
<evidence type="ECO:0000313" key="2">
    <source>
        <dbReference type="EMBL" id="RLY02433.1"/>
    </source>
</evidence>
<sequence>MKKVLITGANSYIGTSVEKWLSQFENQYLVDTLDMLDSNWMNYDFSYYDAVFHVAGIVHKNEKNIDPDIYYKVNRDLTHKLAKLAKKSGVRQFIFLSTMSVYDSDEKIITKETEEKPQNHYGKSKLEAEYLLKELCSKQFQVAIVRPPMVYGKDSKGNYSKLSKLSKWTLVFPNIDNQRSMIFIDNLSEFIKQLVDMELSGVYFPQNSEYISTREMVVSIRRYHKKHTFLTSIINVMIYKLRFISQVNKLFGNLIYEKSMSEYCFEYQIRNFEESIILTERE</sequence>
<dbReference type="Proteomes" id="UP000279194">
    <property type="component" value="Unassembled WGS sequence"/>
</dbReference>
<protein>
    <submittedName>
        <fullName evidence="2">NAD-dependent epimerase/dehydratase family protein</fullName>
    </submittedName>
</protein>
<dbReference type="SUPFAM" id="SSF51735">
    <property type="entry name" value="NAD(P)-binding Rossmann-fold domains"/>
    <property type="match status" value="1"/>
</dbReference>
<organism evidence="2 3">
    <name type="scientific">Streptococcus hillyeri</name>
    <dbReference type="NCBI Taxonomy" id="2282420"/>
    <lineage>
        <taxon>Bacteria</taxon>
        <taxon>Bacillati</taxon>
        <taxon>Bacillota</taxon>
        <taxon>Bacilli</taxon>
        <taxon>Lactobacillales</taxon>
        <taxon>Streptococcaceae</taxon>
        <taxon>Streptococcus</taxon>
    </lineage>
</organism>
<dbReference type="InterPro" id="IPR036291">
    <property type="entry name" value="NAD(P)-bd_dom_sf"/>
</dbReference>
<comment type="caution">
    <text evidence="2">The sequence shown here is derived from an EMBL/GenBank/DDBJ whole genome shotgun (WGS) entry which is preliminary data.</text>
</comment>
<proteinExistence type="predicted"/>
<dbReference type="AlphaFoldDB" id="A0A3L9DR25"/>
<dbReference type="PANTHER" id="PTHR43245:SF58">
    <property type="entry name" value="BLL5923 PROTEIN"/>
    <property type="match status" value="1"/>
</dbReference>
<dbReference type="Pfam" id="PF01370">
    <property type="entry name" value="Epimerase"/>
    <property type="match status" value="1"/>
</dbReference>
<dbReference type="InterPro" id="IPR001509">
    <property type="entry name" value="Epimerase_deHydtase"/>
</dbReference>
<dbReference type="Gene3D" id="3.40.50.720">
    <property type="entry name" value="NAD(P)-binding Rossmann-like Domain"/>
    <property type="match status" value="1"/>
</dbReference>
<evidence type="ECO:0000259" key="1">
    <source>
        <dbReference type="Pfam" id="PF01370"/>
    </source>
</evidence>
<keyword evidence="3" id="KW-1185">Reference proteome</keyword>
<feature type="domain" description="NAD-dependent epimerase/dehydratase" evidence="1">
    <location>
        <begin position="4"/>
        <end position="191"/>
    </location>
</feature>
<evidence type="ECO:0000313" key="3">
    <source>
        <dbReference type="Proteomes" id="UP000279194"/>
    </source>
</evidence>
<gene>
    <name evidence="2" type="ORF">EAF07_07645</name>
</gene>
<dbReference type="InterPro" id="IPR050177">
    <property type="entry name" value="Lipid_A_modif_metabolic_enz"/>
</dbReference>
<accession>A0A3L9DR25</accession>
<dbReference type="EMBL" id="RCVM01000015">
    <property type="protein sequence ID" value="RLY02433.1"/>
    <property type="molecule type" value="Genomic_DNA"/>
</dbReference>
<reference evidence="2 3" key="1">
    <citation type="submission" date="2018-10" db="EMBL/GenBank/DDBJ databases">
        <title>Streptococcus hillyeri sp. nov., isolated from equine tracheal sample.</title>
        <authorList>
            <person name="Macfadyen A.C."/>
            <person name="Waller A."/>
            <person name="Paterson G.K."/>
        </authorList>
    </citation>
    <scope>NUCLEOTIDE SEQUENCE [LARGE SCALE GENOMIC DNA]</scope>
    <source>
        <strain evidence="2 3">28462</strain>
    </source>
</reference>
<name>A0A3L9DR25_9STRE</name>
<dbReference type="OrthoDB" id="9808602at2"/>
<dbReference type="PANTHER" id="PTHR43245">
    <property type="entry name" value="BIFUNCTIONAL POLYMYXIN RESISTANCE PROTEIN ARNA"/>
    <property type="match status" value="1"/>
</dbReference>